<sequence>MTATPVTATPVTATPVTATGVTATGGGRRVLPRRADGATLACFYLVALLLIPARQVLRGLPISLTVHDILGGGILLCWLLAHFSTRLGIAKGPNPMRRAVFVFATVLLFSYGYTSFRYLPNDELNSSDHMLIVMIGYIGITLGICDGVRGRERLDFVLKTIAVSGAIVSAIGGLQFLFAFDLTEFMRVPLLRPTTEEELERMIERGSLRRVASTTGHPIEFGVVSAMILPLAVHYAHRARAAGRGAVRWWVCAGLVASGLMWSVSRSAVLAVLAAGIVLFLGWSRRRRIQALIAVVIALAVTRVLVPGLLGVFYGLFANATNDESITYRTHDYDNAVAEISRYPWLGRGIGTWYAPKHQIFDNQYILTAVESGIIGVVVFFGLFIVAQYALIRVRLMSAGDEQTKDLALALSAALVIPLLGSATFDLLAFPMVSGLSFALLGAVGALLRAVQERPRTGLTGEGPSSAATA</sequence>
<dbReference type="PANTHER" id="PTHR37422">
    <property type="entry name" value="TEICHURONIC ACID BIOSYNTHESIS PROTEIN TUAE"/>
    <property type="match status" value="1"/>
</dbReference>
<evidence type="ECO:0000256" key="1">
    <source>
        <dbReference type="ARBA" id="ARBA00004141"/>
    </source>
</evidence>
<gene>
    <name evidence="7" type="ORF">FHS22_000507</name>
</gene>
<dbReference type="Proteomes" id="UP000562352">
    <property type="component" value="Unassembled WGS sequence"/>
</dbReference>
<feature type="transmembrane region" description="Helical" evidence="5">
    <location>
        <begin position="404"/>
        <end position="421"/>
    </location>
</feature>
<feature type="transmembrane region" description="Helical" evidence="5">
    <location>
        <begin position="69"/>
        <end position="87"/>
    </location>
</feature>
<reference evidence="7 8" key="1">
    <citation type="submission" date="2020-08" db="EMBL/GenBank/DDBJ databases">
        <title>Genomic Encyclopedia of Type Strains, Phase III (KMG-III): the genomes of soil and plant-associated and newly described type strains.</title>
        <authorList>
            <person name="Whitman W."/>
        </authorList>
    </citation>
    <scope>NUCLEOTIDE SEQUENCE [LARGE SCALE GENOMIC DNA]</scope>
    <source>
        <strain evidence="7 8">CECT 3303</strain>
    </source>
</reference>
<evidence type="ECO:0000256" key="2">
    <source>
        <dbReference type="ARBA" id="ARBA00022692"/>
    </source>
</evidence>
<dbReference type="EMBL" id="JACHJJ010000001">
    <property type="protein sequence ID" value="MBB5961269.1"/>
    <property type="molecule type" value="Genomic_DNA"/>
</dbReference>
<feature type="transmembrane region" description="Helical" evidence="5">
    <location>
        <begin position="268"/>
        <end position="284"/>
    </location>
</feature>
<keyword evidence="4 5" id="KW-0472">Membrane</keyword>
<feature type="transmembrane region" description="Helical" evidence="5">
    <location>
        <begin position="130"/>
        <end position="148"/>
    </location>
</feature>
<keyword evidence="3 5" id="KW-1133">Transmembrane helix</keyword>
<feature type="transmembrane region" description="Helical" evidence="5">
    <location>
        <begin position="38"/>
        <end position="57"/>
    </location>
</feature>
<feature type="transmembrane region" description="Helical" evidence="5">
    <location>
        <begin position="291"/>
        <end position="317"/>
    </location>
</feature>
<evidence type="ECO:0000313" key="8">
    <source>
        <dbReference type="Proteomes" id="UP000562352"/>
    </source>
</evidence>
<protein>
    <recommendedName>
        <fullName evidence="6">O-antigen ligase-related domain-containing protein</fullName>
    </recommendedName>
</protein>
<keyword evidence="8" id="KW-1185">Reference proteome</keyword>
<organism evidence="7 8">
    <name type="scientific">Planomonospora venezuelensis</name>
    <dbReference type="NCBI Taxonomy" id="1999"/>
    <lineage>
        <taxon>Bacteria</taxon>
        <taxon>Bacillati</taxon>
        <taxon>Actinomycetota</taxon>
        <taxon>Actinomycetes</taxon>
        <taxon>Streptosporangiales</taxon>
        <taxon>Streptosporangiaceae</taxon>
        <taxon>Planomonospora</taxon>
    </lineage>
</organism>
<evidence type="ECO:0000256" key="5">
    <source>
        <dbReference type="SAM" id="Phobius"/>
    </source>
</evidence>
<feature type="domain" description="O-antigen ligase-related" evidence="6">
    <location>
        <begin position="255"/>
        <end position="381"/>
    </location>
</feature>
<dbReference type="GO" id="GO:0016020">
    <property type="term" value="C:membrane"/>
    <property type="evidence" value="ECO:0007669"/>
    <property type="project" value="UniProtKB-SubCell"/>
</dbReference>
<feature type="transmembrane region" description="Helical" evidence="5">
    <location>
        <begin position="245"/>
        <end position="262"/>
    </location>
</feature>
<comment type="caution">
    <text evidence="7">The sequence shown here is derived from an EMBL/GenBank/DDBJ whole genome shotgun (WGS) entry which is preliminary data.</text>
</comment>
<dbReference type="RefSeq" id="WP_184937957.1">
    <property type="nucleotide sequence ID" value="NZ_JACHJJ010000001.1"/>
</dbReference>
<dbReference type="AlphaFoldDB" id="A0A841CVD0"/>
<feature type="transmembrane region" description="Helical" evidence="5">
    <location>
        <begin position="373"/>
        <end position="392"/>
    </location>
</feature>
<keyword evidence="2 5" id="KW-0812">Transmembrane</keyword>
<feature type="transmembrane region" description="Helical" evidence="5">
    <location>
        <begin position="160"/>
        <end position="180"/>
    </location>
</feature>
<evidence type="ECO:0000256" key="4">
    <source>
        <dbReference type="ARBA" id="ARBA00023136"/>
    </source>
</evidence>
<dbReference type="Pfam" id="PF04932">
    <property type="entry name" value="Wzy_C"/>
    <property type="match status" value="1"/>
</dbReference>
<proteinExistence type="predicted"/>
<dbReference type="PANTHER" id="PTHR37422:SF13">
    <property type="entry name" value="LIPOPOLYSACCHARIDE BIOSYNTHESIS PROTEIN PA4999-RELATED"/>
    <property type="match status" value="1"/>
</dbReference>
<comment type="subcellular location">
    <subcellularLocation>
        <location evidence="1">Membrane</location>
        <topology evidence="1">Multi-pass membrane protein</topology>
    </subcellularLocation>
</comment>
<dbReference type="InterPro" id="IPR051533">
    <property type="entry name" value="WaaL-like"/>
</dbReference>
<feature type="transmembrane region" description="Helical" evidence="5">
    <location>
        <begin position="99"/>
        <end position="118"/>
    </location>
</feature>
<name>A0A841CVD0_PLAVE</name>
<evidence type="ECO:0000256" key="3">
    <source>
        <dbReference type="ARBA" id="ARBA00022989"/>
    </source>
</evidence>
<feature type="transmembrane region" description="Helical" evidence="5">
    <location>
        <begin position="215"/>
        <end position="233"/>
    </location>
</feature>
<dbReference type="InterPro" id="IPR007016">
    <property type="entry name" value="O-antigen_ligase-rel_domated"/>
</dbReference>
<evidence type="ECO:0000259" key="6">
    <source>
        <dbReference type="Pfam" id="PF04932"/>
    </source>
</evidence>
<evidence type="ECO:0000313" key="7">
    <source>
        <dbReference type="EMBL" id="MBB5961269.1"/>
    </source>
</evidence>
<accession>A0A841CVD0</accession>
<feature type="transmembrane region" description="Helical" evidence="5">
    <location>
        <begin position="427"/>
        <end position="448"/>
    </location>
</feature>